<evidence type="ECO:0000259" key="7">
    <source>
        <dbReference type="PROSITE" id="PS50850"/>
    </source>
</evidence>
<feature type="transmembrane region" description="Helical" evidence="6">
    <location>
        <begin position="122"/>
        <end position="143"/>
    </location>
</feature>
<dbReference type="GO" id="GO:0016020">
    <property type="term" value="C:membrane"/>
    <property type="evidence" value="ECO:0007669"/>
    <property type="project" value="UniProtKB-SubCell"/>
</dbReference>
<sequence length="542" mass="57038">MTREDADASSAPAPKAPPPFVAMPWQRAAAYMGASALLALTQGLGQGFVSSNLPQIGGEIGATTNQSIWLTAAYMAPRASLPLLLIKIRTQYGLRRFAEIGIVFYVLVALLSLMVTDLHSAITVQFVAGCASAPLSTLAFLYMLEPLSPQKKMSVGLSAALTLIMLGPSLSRVVSPLLMADAGWTPLHVMGLGMALVCLSMVFLLPLSPQPRARVISALDIVSYALIAIAFGGVTVTFLMGSQLYWTETGWLGELMVVSLAAGVVAVAIELNRKAPLLDIRWLASPAILHLTGALLLFRMILSEQTSGAPGLFRTLGLGPSQISPLFVVIVVASILGGICCARFLAAGREPTLHMVALFLIAIGAYMDSHSTILTRPEQMYASQAMIAFAGALFLPPALLSGLMSALAKGPNYILSFVIVFLSTQSIGGVIGSGLFNTFVSHRQALHMQVLGEQLSRTDPLVAQNLGAGSSAYAATISDNGLRLSQAVSDIAGTVSTQAYVMAYNDAFLLLSVLASVALMLLITHIGLARWHAARNTAAVAT</sequence>
<name>A0A327YDC7_9RHOB</name>
<dbReference type="PANTHER" id="PTHR42718">
    <property type="entry name" value="MAJOR FACILITATOR SUPERFAMILY MULTIDRUG TRANSPORTER MFSC"/>
    <property type="match status" value="1"/>
</dbReference>
<evidence type="ECO:0000256" key="4">
    <source>
        <dbReference type="ARBA" id="ARBA00022989"/>
    </source>
</evidence>
<dbReference type="AlphaFoldDB" id="A0A327YDC7"/>
<evidence type="ECO:0000256" key="3">
    <source>
        <dbReference type="ARBA" id="ARBA00022692"/>
    </source>
</evidence>
<feature type="transmembrane region" description="Helical" evidence="6">
    <location>
        <begin position="507"/>
        <end position="528"/>
    </location>
</feature>
<dbReference type="SUPFAM" id="SSF103473">
    <property type="entry name" value="MFS general substrate transporter"/>
    <property type="match status" value="1"/>
</dbReference>
<feature type="transmembrane region" description="Helical" evidence="6">
    <location>
        <begin position="322"/>
        <end position="345"/>
    </location>
</feature>
<keyword evidence="4 6" id="KW-1133">Transmembrane helix</keyword>
<keyword evidence="3 6" id="KW-0812">Transmembrane</keyword>
<feature type="transmembrane region" description="Helical" evidence="6">
    <location>
        <begin position="352"/>
        <end position="369"/>
    </location>
</feature>
<feature type="domain" description="Major facilitator superfamily (MFS) profile" evidence="7">
    <location>
        <begin position="31"/>
        <end position="530"/>
    </location>
</feature>
<proteinExistence type="predicted"/>
<comment type="subcellular location">
    <subcellularLocation>
        <location evidence="1">Membrane</location>
        <topology evidence="1">Multi-pass membrane protein</topology>
    </subcellularLocation>
</comment>
<protein>
    <recommendedName>
        <fullName evidence="7">Major facilitator superfamily (MFS) profile domain-containing protein</fullName>
    </recommendedName>
</protein>
<dbReference type="OrthoDB" id="5314453at2"/>
<evidence type="ECO:0000256" key="2">
    <source>
        <dbReference type="ARBA" id="ARBA00022448"/>
    </source>
</evidence>
<feature type="transmembrane region" description="Helical" evidence="6">
    <location>
        <begin position="283"/>
        <end position="302"/>
    </location>
</feature>
<dbReference type="EMBL" id="QLMG01000014">
    <property type="protein sequence ID" value="RAK18142.1"/>
    <property type="molecule type" value="Genomic_DNA"/>
</dbReference>
<dbReference type="Gene3D" id="1.20.1250.20">
    <property type="entry name" value="MFS general substrate transporter like domains"/>
    <property type="match status" value="1"/>
</dbReference>
<evidence type="ECO:0000313" key="8">
    <source>
        <dbReference type="EMBL" id="RAK18142.1"/>
    </source>
</evidence>
<dbReference type="RefSeq" id="WP_111550273.1">
    <property type="nucleotide sequence ID" value="NZ_LIGK01000016.1"/>
</dbReference>
<dbReference type="Proteomes" id="UP000249165">
    <property type="component" value="Unassembled WGS sequence"/>
</dbReference>
<comment type="caution">
    <text evidence="8">The sequence shown here is derived from an EMBL/GenBank/DDBJ whole genome shotgun (WGS) entry which is preliminary data.</text>
</comment>
<keyword evidence="9" id="KW-1185">Reference proteome</keyword>
<reference evidence="8 9" key="1">
    <citation type="submission" date="2018-06" db="EMBL/GenBank/DDBJ databases">
        <title>Genomic Encyclopedia of Archaeal and Bacterial Type Strains, Phase II (KMG-II): from individual species to whole genera.</title>
        <authorList>
            <person name="Goeker M."/>
        </authorList>
    </citation>
    <scope>NUCLEOTIDE SEQUENCE [LARGE SCALE GENOMIC DNA]</scope>
    <source>
        <strain evidence="8 9">DSM 22011</strain>
    </source>
</reference>
<evidence type="ECO:0000313" key="9">
    <source>
        <dbReference type="Proteomes" id="UP000249165"/>
    </source>
</evidence>
<dbReference type="PROSITE" id="PS50850">
    <property type="entry name" value="MFS"/>
    <property type="match status" value="1"/>
</dbReference>
<keyword evidence="5 6" id="KW-0472">Membrane</keyword>
<dbReference type="PANTHER" id="PTHR42718:SF9">
    <property type="entry name" value="MAJOR FACILITATOR SUPERFAMILY MULTIDRUG TRANSPORTER MFSC"/>
    <property type="match status" value="1"/>
</dbReference>
<gene>
    <name evidence="8" type="ORF">ATI53_101438</name>
</gene>
<feature type="transmembrane region" description="Helical" evidence="6">
    <location>
        <begin position="219"/>
        <end position="239"/>
    </location>
</feature>
<organism evidence="8 9">
    <name type="scientific">Salipiger aestuarii</name>
    <dbReference type="NCBI Taxonomy" id="568098"/>
    <lineage>
        <taxon>Bacteria</taxon>
        <taxon>Pseudomonadati</taxon>
        <taxon>Pseudomonadota</taxon>
        <taxon>Alphaproteobacteria</taxon>
        <taxon>Rhodobacterales</taxon>
        <taxon>Roseobacteraceae</taxon>
        <taxon>Salipiger</taxon>
    </lineage>
</organism>
<evidence type="ECO:0000256" key="6">
    <source>
        <dbReference type="SAM" id="Phobius"/>
    </source>
</evidence>
<feature type="transmembrane region" description="Helical" evidence="6">
    <location>
        <begin position="187"/>
        <end position="207"/>
    </location>
</feature>
<dbReference type="InterPro" id="IPR036259">
    <property type="entry name" value="MFS_trans_sf"/>
</dbReference>
<feature type="transmembrane region" description="Helical" evidence="6">
    <location>
        <begin position="413"/>
        <end position="436"/>
    </location>
</feature>
<evidence type="ECO:0000256" key="5">
    <source>
        <dbReference type="ARBA" id="ARBA00023136"/>
    </source>
</evidence>
<dbReference type="GO" id="GO:0022857">
    <property type="term" value="F:transmembrane transporter activity"/>
    <property type="evidence" value="ECO:0007669"/>
    <property type="project" value="InterPro"/>
</dbReference>
<feature type="transmembrane region" description="Helical" evidence="6">
    <location>
        <begin position="97"/>
        <end position="116"/>
    </location>
</feature>
<feature type="transmembrane region" description="Helical" evidence="6">
    <location>
        <begin position="251"/>
        <end position="271"/>
    </location>
</feature>
<dbReference type="InterPro" id="IPR020846">
    <property type="entry name" value="MFS_dom"/>
</dbReference>
<keyword evidence="2" id="KW-0813">Transport</keyword>
<feature type="transmembrane region" description="Helical" evidence="6">
    <location>
        <begin position="381"/>
        <end position="401"/>
    </location>
</feature>
<feature type="transmembrane region" description="Helical" evidence="6">
    <location>
        <begin position="155"/>
        <end position="175"/>
    </location>
</feature>
<evidence type="ECO:0000256" key="1">
    <source>
        <dbReference type="ARBA" id="ARBA00004141"/>
    </source>
</evidence>
<accession>A0A327YDC7</accession>